<organism evidence="2 3">
    <name type="scientific">Rhodoblastus sphagnicola</name>
    <dbReference type="NCBI Taxonomy" id="333368"/>
    <lineage>
        <taxon>Bacteria</taxon>
        <taxon>Pseudomonadati</taxon>
        <taxon>Pseudomonadota</taxon>
        <taxon>Alphaproteobacteria</taxon>
        <taxon>Hyphomicrobiales</taxon>
        <taxon>Rhodoblastaceae</taxon>
        <taxon>Rhodoblastus</taxon>
    </lineage>
</organism>
<evidence type="ECO:0000313" key="2">
    <source>
        <dbReference type="EMBL" id="PPQ31742.1"/>
    </source>
</evidence>
<reference evidence="2 3" key="1">
    <citation type="journal article" date="2018" name="Arch. Microbiol.">
        <title>New insights into the metabolic potential of the phototrophic purple bacterium Rhodopila globiformis DSM 161(T) from its draft genome sequence and evidence for a vanadium-dependent nitrogenase.</title>
        <authorList>
            <person name="Imhoff J.F."/>
            <person name="Rahn T."/>
            <person name="Kunzel S."/>
            <person name="Neulinger S.C."/>
        </authorList>
    </citation>
    <scope>NUCLEOTIDE SEQUENCE [LARGE SCALE GENOMIC DNA]</scope>
    <source>
        <strain evidence="2 3">DSM 16996</strain>
    </source>
</reference>
<dbReference type="EMBL" id="NHSJ01000051">
    <property type="protein sequence ID" value="PPQ31742.1"/>
    <property type="molecule type" value="Genomic_DNA"/>
</dbReference>
<feature type="compositionally biased region" description="Basic and acidic residues" evidence="1">
    <location>
        <begin position="16"/>
        <end position="25"/>
    </location>
</feature>
<dbReference type="Proteomes" id="UP000239089">
    <property type="component" value="Unassembled WGS sequence"/>
</dbReference>
<dbReference type="OrthoDB" id="8231202at2"/>
<protein>
    <submittedName>
        <fullName evidence="2">Uncharacterized protein</fullName>
    </submittedName>
</protein>
<evidence type="ECO:0000313" key="3">
    <source>
        <dbReference type="Proteomes" id="UP000239089"/>
    </source>
</evidence>
<comment type="caution">
    <text evidence="2">The sequence shown here is derived from an EMBL/GenBank/DDBJ whole genome shotgun (WGS) entry which is preliminary data.</text>
</comment>
<name>A0A2S6NAT8_9HYPH</name>
<feature type="region of interest" description="Disordered" evidence="1">
    <location>
        <begin position="1"/>
        <end position="31"/>
    </location>
</feature>
<accession>A0A2S6NAT8</accession>
<gene>
    <name evidence="2" type="ORF">CCR94_08125</name>
</gene>
<evidence type="ECO:0000256" key="1">
    <source>
        <dbReference type="SAM" id="MobiDB-lite"/>
    </source>
</evidence>
<keyword evidence="3" id="KW-1185">Reference proteome</keyword>
<dbReference type="AlphaFoldDB" id="A0A2S6NAT8"/>
<sequence length="204" mass="21882">MVLSVVANPDPADVARSARRERGGDAPHAGVARGAKHALGMGWPSVMAVLAEFGHGIRLAARKRLMRLIPGAGIKTRPRAAARAACVPPVARAAETAALLRFPIRGEALLVGLAKCLRMRIAAMGIPGDLVVLEIERGDRSCLRIDDASYIAFDPREAVYDLILHFAEDTTMRIETASVDVLMQFVVQYLEAKQADLTSGEAFA</sequence>
<dbReference type="RefSeq" id="WP_104507375.1">
    <property type="nucleotide sequence ID" value="NZ_JACIGC010000010.1"/>
</dbReference>
<proteinExistence type="predicted"/>